<gene>
    <name evidence="1" type="ORF">SAMN05444955_10834</name>
</gene>
<dbReference type="PANTHER" id="PTHR12993">
    <property type="entry name" value="N-ACETYLGLUCOSAMINYL-PHOSPHATIDYLINOSITOL DE-N-ACETYLASE-RELATED"/>
    <property type="match status" value="1"/>
</dbReference>
<keyword evidence="2" id="KW-1185">Reference proteome</keyword>
<dbReference type="GO" id="GO:0016811">
    <property type="term" value="F:hydrolase activity, acting on carbon-nitrogen (but not peptide) bonds, in linear amides"/>
    <property type="evidence" value="ECO:0007669"/>
    <property type="project" value="TreeGrafter"/>
</dbReference>
<dbReference type="PANTHER" id="PTHR12993:SF11">
    <property type="entry name" value="N-ACETYLGLUCOSAMINYL-PHOSPHATIDYLINOSITOL DE-N-ACETYLASE"/>
    <property type="match status" value="1"/>
</dbReference>
<dbReference type="InterPro" id="IPR024078">
    <property type="entry name" value="LmbE-like_dom_sf"/>
</dbReference>
<dbReference type="Pfam" id="PF02585">
    <property type="entry name" value="PIG-L"/>
    <property type="match status" value="1"/>
</dbReference>
<dbReference type="Gene3D" id="3.40.50.10320">
    <property type="entry name" value="LmbE-like"/>
    <property type="match status" value="1"/>
</dbReference>
<dbReference type="RefSeq" id="WP_170839863.1">
    <property type="nucleotide sequence ID" value="NZ_FOCQ01000008.1"/>
</dbReference>
<organism evidence="1 2">
    <name type="scientific">Lihuaxuella thermophila</name>
    <dbReference type="NCBI Taxonomy" id="1173111"/>
    <lineage>
        <taxon>Bacteria</taxon>
        <taxon>Bacillati</taxon>
        <taxon>Bacillota</taxon>
        <taxon>Bacilli</taxon>
        <taxon>Bacillales</taxon>
        <taxon>Thermoactinomycetaceae</taxon>
        <taxon>Lihuaxuella</taxon>
    </lineage>
</organism>
<dbReference type="EMBL" id="FOCQ01000008">
    <property type="protein sequence ID" value="SEN27223.1"/>
    <property type="molecule type" value="Genomic_DNA"/>
</dbReference>
<accession>A0A1H8F5Z6</accession>
<proteinExistence type="predicted"/>
<dbReference type="AlphaFoldDB" id="A0A1H8F5Z6"/>
<dbReference type="Proteomes" id="UP000199695">
    <property type="component" value="Unassembled WGS sequence"/>
</dbReference>
<evidence type="ECO:0000313" key="2">
    <source>
        <dbReference type="Proteomes" id="UP000199695"/>
    </source>
</evidence>
<name>A0A1H8F5Z6_9BACL</name>
<dbReference type="InterPro" id="IPR003737">
    <property type="entry name" value="GlcNAc_PI_deacetylase-related"/>
</dbReference>
<evidence type="ECO:0000313" key="1">
    <source>
        <dbReference type="EMBL" id="SEN27223.1"/>
    </source>
</evidence>
<dbReference type="SUPFAM" id="SSF102588">
    <property type="entry name" value="LmbE-like"/>
    <property type="match status" value="1"/>
</dbReference>
<sequence length="223" mass="24734">MVSNILYIFAHPDDETFACGGTIAHFASTGKTRQVLYCATHGEAGKTGGICAPEELGNVRVLELKQAARILGLDHLIIRNYGDGKLHKQPAEGLVQDLRDVMEQEKPDLIITFPPSGISGHKDHKMIQQAALEAVKKTSFSTKLYYIVIPESIVHFSGRSVHTTPDEYVSMKIDVSAFKEKIAKALAAHQTQHLSVERVFPGVLNGNTDQLRTHEYYQLVIQR</sequence>
<dbReference type="STRING" id="1173111.SAMN05444955_10834"/>
<protein>
    <submittedName>
        <fullName evidence="1">N-acetylglucosaminyl deacetylase, LmbE family</fullName>
    </submittedName>
</protein>
<reference evidence="1 2" key="1">
    <citation type="submission" date="2016-10" db="EMBL/GenBank/DDBJ databases">
        <authorList>
            <person name="de Groot N.N."/>
        </authorList>
    </citation>
    <scope>NUCLEOTIDE SEQUENCE [LARGE SCALE GENOMIC DNA]</scope>
    <source>
        <strain evidence="1 2">DSM 46701</strain>
    </source>
</reference>